<reference evidence="10" key="1">
    <citation type="submission" date="2025-04" db="UniProtKB">
        <authorList>
            <consortium name="RefSeq"/>
        </authorList>
    </citation>
    <scope>IDENTIFICATION</scope>
    <source>
        <tissue evidence="10">Whole insect</tissue>
    </source>
</reference>
<dbReference type="OrthoDB" id="6261922at2759"/>
<dbReference type="PANTHER" id="PTHR24258">
    <property type="entry name" value="SERINE PROTEASE-RELATED"/>
    <property type="match status" value="1"/>
</dbReference>
<dbReference type="PROSITE" id="PS50240">
    <property type="entry name" value="TRYPSIN_DOM"/>
    <property type="match status" value="1"/>
</dbReference>
<evidence type="ECO:0000259" key="7">
    <source>
        <dbReference type="PROSITE" id="PS50240"/>
    </source>
</evidence>
<dbReference type="SUPFAM" id="SSF50494">
    <property type="entry name" value="Trypsin-like serine proteases"/>
    <property type="match status" value="1"/>
</dbReference>
<dbReference type="EnsemblMetazoa" id="XM_028272564.2">
    <property type="protein sequence ID" value="XP_028128365.1"/>
    <property type="gene ID" value="LOC114324732"/>
</dbReference>
<evidence type="ECO:0000256" key="5">
    <source>
        <dbReference type="ARBA" id="ARBA00076468"/>
    </source>
</evidence>
<dbReference type="CDD" id="cd00190">
    <property type="entry name" value="Tryp_SPc"/>
    <property type="match status" value="1"/>
</dbReference>
<dbReference type="InParanoid" id="A0A6P7F4H6"/>
<gene>
    <name evidence="10" type="primary">LOC114324732</name>
</gene>
<protein>
    <recommendedName>
        <fullName evidence="4">Phenoloxidase-activating factor 2</fullName>
    </recommendedName>
    <alternativeName>
        <fullName evidence="5">Prophenoloxidase-activating factor II</fullName>
    </alternativeName>
</protein>
<dbReference type="Gene3D" id="2.40.10.10">
    <property type="entry name" value="Trypsin-like serine proteases"/>
    <property type="match status" value="2"/>
</dbReference>
<evidence type="ECO:0000256" key="3">
    <source>
        <dbReference type="ARBA" id="ARBA00023157"/>
    </source>
</evidence>
<dbReference type="InterPro" id="IPR041515">
    <property type="entry name" value="PPAF-2-like_Clip"/>
</dbReference>
<dbReference type="AlphaFoldDB" id="A0A6P7F4H6"/>
<dbReference type="InterPro" id="IPR043504">
    <property type="entry name" value="Peptidase_S1_PA_chymotrypsin"/>
</dbReference>
<dbReference type="InterPro" id="IPR001314">
    <property type="entry name" value="Peptidase_S1A"/>
</dbReference>
<accession>A0A6P7F4H6</accession>
<comment type="subcellular location">
    <subcellularLocation>
        <location evidence="1">Secreted</location>
    </subcellularLocation>
</comment>
<dbReference type="FunFam" id="2.40.10.10:FF:000038">
    <property type="entry name" value="Serine protease"/>
    <property type="match status" value="1"/>
</dbReference>
<feature type="domain" description="Peptidase S1" evidence="7">
    <location>
        <begin position="165"/>
        <end position="417"/>
    </location>
</feature>
<feature type="signal peptide" evidence="6">
    <location>
        <begin position="1"/>
        <end position="19"/>
    </location>
</feature>
<dbReference type="InterPro" id="IPR001254">
    <property type="entry name" value="Trypsin_dom"/>
</dbReference>
<feature type="chain" id="PRO_5028267247" description="Phenoloxidase-activating factor 2" evidence="6">
    <location>
        <begin position="20"/>
        <end position="428"/>
    </location>
</feature>
<dbReference type="InterPro" id="IPR009003">
    <property type="entry name" value="Peptidase_S1_PA"/>
</dbReference>
<evidence type="ECO:0000256" key="6">
    <source>
        <dbReference type="SAM" id="SignalP"/>
    </source>
</evidence>
<evidence type="ECO:0000313" key="8">
    <source>
        <dbReference type="EnsemblMetazoa" id="XP_028128365.1"/>
    </source>
</evidence>
<dbReference type="Pfam" id="PF18322">
    <property type="entry name" value="CLIP_1"/>
    <property type="match status" value="1"/>
</dbReference>
<keyword evidence="3" id="KW-1015">Disulfide bond</keyword>
<keyword evidence="6" id="KW-0732">Signal</keyword>
<evidence type="ECO:0000256" key="4">
    <source>
        <dbReference type="ARBA" id="ARBA00068096"/>
    </source>
</evidence>
<dbReference type="GO" id="GO:0006508">
    <property type="term" value="P:proteolysis"/>
    <property type="evidence" value="ECO:0007669"/>
    <property type="project" value="InterPro"/>
</dbReference>
<keyword evidence="2" id="KW-0964">Secreted</keyword>
<evidence type="ECO:0000256" key="1">
    <source>
        <dbReference type="ARBA" id="ARBA00004613"/>
    </source>
</evidence>
<dbReference type="PANTHER" id="PTHR24258:SF129">
    <property type="entry name" value="LP15124P-RELATED"/>
    <property type="match status" value="1"/>
</dbReference>
<evidence type="ECO:0000256" key="2">
    <source>
        <dbReference type="ARBA" id="ARBA00022525"/>
    </source>
</evidence>
<dbReference type="GO" id="GO:0005576">
    <property type="term" value="C:extracellular region"/>
    <property type="evidence" value="ECO:0007669"/>
    <property type="project" value="UniProtKB-SubCell"/>
</dbReference>
<dbReference type="Pfam" id="PF00089">
    <property type="entry name" value="Trypsin"/>
    <property type="match status" value="1"/>
</dbReference>
<proteinExistence type="predicted"/>
<dbReference type="KEGG" id="dvv:114324732"/>
<evidence type="ECO:0000313" key="9">
    <source>
        <dbReference type="Proteomes" id="UP001652700"/>
    </source>
</evidence>
<keyword evidence="9" id="KW-1185">Reference proteome</keyword>
<dbReference type="GO" id="GO:0004252">
    <property type="term" value="F:serine-type endopeptidase activity"/>
    <property type="evidence" value="ECO:0007669"/>
    <property type="project" value="InterPro"/>
</dbReference>
<dbReference type="Proteomes" id="UP001652700">
    <property type="component" value="Unplaced"/>
</dbReference>
<reference evidence="8" key="2">
    <citation type="submission" date="2025-05" db="UniProtKB">
        <authorList>
            <consortium name="EnsemblMetazoa"/>
        </authorList>
    </citation>
    <scope>IDENTIFICATION</scope>
</reference>
<dbReference type="RefSeq" id="XP_028128365.1">
    <property type="nucleotide sequence ID" value="XM_028272564.1"/>
</dbReference>
<dbReference type="PRINTS" id="PR00722">
    <property type="entry name" value="CHYMOTRYPSIN"/>
</dbReference>
<evidence type="ECO:0000313" key="10">
    <source>
        <dbReference type="RefSeq" id="XP_028128365.1"/>
    </source>
</evidence>
<dbReference type="GeneID" id="114324732"/>
<dbReference type="SMART" id="SM00020">
    <property type="entry name" value="Tryp_SPc"/>
    <property type="match status" value="1"/>
</dbReference>
<sequence length="428" mass="47343">MAEMLRSIVFLALFLSVFAQDVDDSTRKKVNEIYPKSEKITESEELEEVTENTINNGYGATEQCGEGSTMGKKKCVQYFLCDPKTNMIVDNTISNKFGNYGIIDIRFGKKPCEDTLDVCCKINPNTPTPDPVSPTPVTPEPVTTPPIVKPSFCGIRNPKGIDFTITGNHDNEAEYGEFPWMVAILNKNYLLQGLDKPLACGGSLITPNVVLTGAHCVYRNKTFDLTVRAGEWDTQTTKERLPYQERNVNQIIFHEEFVPGILHNDVALLILDEAVNKADHIGTICLPPQNLKINSKNCFVTGWGQKDFGRKGKFQAILKKIELPTIDKRICQDALRTTRLGPKFGLHSSFMCAGGEEGKDACTGDGGSPLVCPDPSHPERYVQVGTVAWGIGCGTLNVPGVYADVAQFRNWIDQKLRRLSISMAPYTV</sequence>
<name>A0A6P7F4H6_DIAVI</name>
<organism evidence="10">
    <name type="scientific">Diabrotica virgifera virgifera</name>
    <name type="common">western corn rootworm</name>
    <dbReference type="NCBI Taxonomy" id="50390"/>
    <lineage>
        <taxon>Eukaryota</taxon>
        <taxon>Metazoa</taxon>
        <taxon>Ecdysozoa</taxon>
        <taxon>Arthropoda</taxon>
        <taxon>Hexapoda</taxon>
        <taxon>Insecta</taxon>
        <taxon>Pterygota</taxon>
        <taxon>Neoptera</taxon>
        <taxon>Endopterygota</taxon>
        <taxon>Coleoptera</taxon>
        <taxon>Polyphaga</taxon>
        <taxon>Cucujiformia</taxon>
        <taxon>Chrysomeloidea</taxon>
        <taxon>Chrysomelidae</taxon>
        <taxon>Galerucinae</taxon>
        <taxon>Diabroticina</taxon>
        <taxon>Diabroticites</taxon>
        <taxon>Diabrotica</taxon>
    </lineage>
</organism>